<name>A0A9W5RZJ6_9BACL</name>
<dbReference type="EMBL" id="JFHU01000190">
    <property type="protein sequence ID" value="EXX86445.1"/>
    <property type="molecule type" value="Genomic_DNA"/>
</dbReference>
<dbReference type="SUPFAM" id="SSF52821">
    <property type="entry name" value="Rhodanese/Cell cycle control phosphatase"/>
    <property type="match status" value="1"/>
</dbReference>
<reference evidence="2 3" key="1">
    <citation type="submission" date="2014-02" db="EMBL/GenBank/DDBJ databases">
        <title>Genome sequence of Paenibacillus darwinianus reveals adaptive mechanisms for survival in Antarctic soils.</title>
        <authorList>
            <person name="Dsouza M."/>
            <person name="Taylor M.W."/>
            <person name="Turner S.J."/>
            <person name="Aislabie J."/>
        </authorList>
    </citation>
    <scope>NUCLEOTIDE SEQUENCE [LARGE SCALE GENOMIC DNA]</scope>
    <source>
        <strain evidence="2 3">CE1</strain>
    </source>
</reference>
<dbReference type="InterPro" id="IPR001763">
    <property type="entry name" value="Rhodanese-like_dom"/>
</dbReference>
<dbReference type="Proteomes" id="UP000053750">
    <property type="component" value="Unassembled WGS sequence"/>
</dbReference>
<dbReference type="RefSeq" id="WP_036716382.1">
    <property type="nucleotide sequence ID" value="NZ_KK082275.1"/>
</dbReference>
<gene>
    <name evidence="2" type="ORF">BG53_06135</name>
</gene>
<sequence>EYAFHRIPGAISIPLGDLENRLNELDPDQEIQVVCRTGTRSDLACQLLSEKGFKHVKNVVPGMSGWTGPIEKNQ</sequence>
<dbReference type="PROSITE" id="PS50206">
    <property type="entry name" value="RHODANESE_3"/>
    <property type="match status" value="1"/>
</dbReference>
<accession>A0A9W5RZJ6</accession>
<proteinExistence type="predicted"/>
<dbReference type="InterPro" id="IPR036873">
    <property type="entry name" value="Rhodanese-like_dom_sf"/>
</dbReference>
<feature type="domain" description="Rhodanese" evidence="1">
    <location>
        <begin position="1"/>
        <end position="72"/>
    </location>
</feature>
<evidence type="ECO:0000259" key="1">
    <source>
        <dbReference type="PROSITE" id="PS50206"/>
    </source>
</evidence>
<dbReference type="OrthoDB" id="9800872at2"/>
<protein>
    <recommendedName>
        <fullName evidence="1">Rhodanese domain-containing protein</fullName>
    </recommendedName>
</protein>
<organism evidence="2 3">
    <name type="scientific">Paenibacillus darwinianus</name>
    <dbReference type="NCBI Taxonomy" id="1380763"/>
    <lineage>
        <taxon>Bacteria</taxon>
        <taxon>Bacillati</taxon>
        <taxon>Bacillota</taxon>
        <taxon>Bacilli</taxon>
        <taxon>Bacillales</taxon>
        <taxon>Paenibacillaceae</taxon>
        <taxon>Paenibacillus</taxon>
    </lineage>
</organism>
<feature type="non-terminal residue" evidence="2">
    <location>
        <position position="1"/>
    </location>
</feature>
<keyword evidence="3" id="KW-1185">Reference proteome</keyword>
<dbReference type="Gene3D" id="3.40.250.10">
    <property type="entry name" value="Rhodanese-like domain"/>
    <property type="match status" value="1"/>
</dbReference>
<dbReference type="PANTHER" id="PTHR43031">
    <property type="entry name" value="FAD-DEPENDENT OXIDOREDUCTASE"/>
    <property type="match status" value="1"/>
</dbReference>
<dbReference type="CDD" id="cd00158">
    <property type="entry name" value="RHOD"/>
    <property type="match status" value="1"/>
</dbReference>
<evidence type="ECO:0000313" key="3">
    <source>
        <dbReference type="Proteomes" id="UP000053750"/>
    </source>
</evidence>
<evidence type="ECO:0000313" key="2">
    <source>
        <dbReference type="EMBL" id="EXX86445.1"/>
    </source>
</evidence>
<dbReference type="Pfam" id="PF00581">
    <property type="entry name" value="Rhodanese"/>
    <property type="match status" value="1"/>
</dbReference>
<dbReference type="InterPro" id="IPR050229">
    <property type="entry name" value="GlpE_sulfurtransferase"/>
</dbReference>
<dbReference type="PANTHER" id="PTHR43031:SF17">
    <property type="entry name" value="SULFURTRANSFERASE YTWF-RELATED"/>
    <property type="match status" value="1"/>
</dbReference>
<dbReference type="AlphaFoldDB" id="A0A9W5RZJ6"/>
<comment type="caution">
    <text evidence="2">The sequence shown here is derived from an EMBL/GenBank/DDBJ whole genome shotgun (WGS) entry which is preliminary data.</text>
</comment>